<reference evidence="4" key="1">
    <citation type="submission" date="2022-06" db="EMBL/GenBank/DDBJ databases">
        <title>Draft genome sequence of Streptomyces sp. RB6PN25 isolated from peat swamp forest in Thailand.</title>
        <authorList>
            <person name="Duangmal K."/>
            <person name="Klaysubun C."/>
        </authorList>
    </citation>
    <scope>NUCLEOTIDE SEQUENCE</scope>
    <source>
        <strain evidence="4">RB6PN25</strain>
    </source>
</reference>
<evidence type="ECO:0000256" key="2">
    <source>
        <dbReference type="SAM" id="Phobius"/>
    </source>
</evidence>
<keyword evidence="2" id="KW-0472">Membrane</keyword>
<gene>
    <name evidence="4" type="ORF">NGB36_28395</name>
</gene>
<dbReference type="InterPro" id="IPR012495">
    <property type="entry name" value="TadE-like_dom"/>
</dbReference>
<evidence type="ECO:0000256" key="1">
    <source>
        <dbReference type="SAM" id="MobiDB-lite"/>
    </source>
</evidence>
<dbReference type="Pfam" id="PF07811">
    <property type="entry name" value="TadE"/>
    <property type="match status" value="1"/>
</dbReference>
<feature type="transmembrane region" description="Helical" evidence="2">
    <location>
        <begin position="41"/>
        <end position="62"/>
    </location>
</feature>
<dbReference type="Proteomes" id="UP001057702">
    <property type="component" value="Unassembled WGS sequence"/>
</dbReference>
<comment type="caution">
    <text evidence="4">The sequence shown here is derived from an EMBL/GenBank/DDBJ whole genome shotgun (WGS) entry which is preliminary data.</text>
</comment>
<keyword evidence="2" id="KW-0812">Transmembrane</keyword>
<sequence length="166" mass="17250">MRQRASQRLHRPSIRRHALTDTEEGIHRRAAGLWRTEEGSAATELVVVTPLLVLVLLVMVALGRLATARLRVDDAAHQAGRAATLARTPDQARRQAGAAAGAALSASSPACTRSTVQTDTGAFAPGGVVRVTVACTAALGVVGLPGHVTITRTAVSAIDSHRGVSR</sequence>
<feature type="compositionally biased region" description="Basic residues" evidence="1">
    <location>
        <begin position="1"/>
        <end position="17"/>
    </location>
</feature>
<evidence type="ECO:0000259" key="3">
    <source>
        <dbReference type="Pfam" id="PF07811"/>
    </source>
</evidence>
<feature type="domain" description="TadE-like" evidence="3">
    <location>
        <begin position="39"/>
        <end position="81"/>
    </location>
</feature>
<organism evidence="4 5">
    <name type="scientific">Streptomyces humicola</name>
    <dbReference type="NCBI Taxonomy" id="2953240"/>
    <lineage>
        <taxon>Bacteria</taxon>
        <taxon>Bacillati</taxon>
        <taxon>Actinomycetota</taxon>
        <taxon>Actinomycetes</taxon>
        <taxon>Kitasatosporales</taxon>
        <taxon>Streptomycetaceae</taxon>
        <taxon>Streptomyces</taxon>
    </lineage>
</organism>
<evidence type="ECO:0000313" key="4">
    <source>
        <dbReference type="EMBL" id="MCQ4084396.1"/>
    </source>
</evidence>
<dbReference type="RefSeq" id="WP_255923460.1">
    <property type="nucleotide sequence ID" value="NZ_JANFNG010000034.1"/>
</dbReference>
<name>A0ABT1Q394_9ACTN</name>
<feature type="region of interest" description="Disordered" evidence="1">
    <location>
        <begin position="1"/>
        <end position="22"/>
    </location>
</feature>
<keyword evidence="5" id="KW-1185">Reference proteome</keyword>
<protein>
    <submittedName>
        <fullName evidence="4">Pilus assembly protein</fullName>
    </submittedName>
</protein>
<accession>A0ABT1Q394</accession>
<dbReference type="EMBL" id="JANFNG010000034">
    <property type="protein sequence ID" value="MCQ4084396.1"/>
    <property type="molecule type" value="Genomic_DNA"/>
</dbReference>
<proteinExistence type="predicted"/>
<keyword evidence="2" id="KW-1133">Transmembrane helix</keyword>
<evidence type="ECO:0000313" key="5">
    <source>
        <dbReference type="Proteomes" id="UP001057702"/>
    </source>
</evidence>